<sequence length="84" mass="9430">MFEHLDGKIMRHSTSKGPIREKLVGCQKLPEVKFSSIDCHIPPIYINVLIKDQQYLLDISKAIKSGTCKEDLAVRDPGDHIRGG</sequence>
<name>A0AAD7ZLA5_DIPPU</name>
<dbReference type="EMBL" id="JASPKZ010007742">
    <property type="protein sequence ID" value="KAJ9582785.1"/>
    <property type="molecule type" value="Genomic_DNA"/>
</dbReference>
<reference evidence="1" key="2">
    <citation type="submission" date="2023-05" db="EMBL/GenBank/DDBJ databases">
        <authorList>
            <person name="Fouks B."/>
        </authorList>
    </citation>
    <scope>NUCLEOTIDE SEQUENCE</scope>
    <source>
        <strain evidence="1">Stay&amp;Tobe</strain>
        <tissue evidence="1">Testes</tissue>
    </source>
</reference>
<evidence type="ECO:0000313" key="1">
    <source>
        <dbReference type="EMBL" id="KAJ9582785.1"/>
    </source>
</evidence>
<dbReference type="Proteomes" id="UP001233999">
    <property type="component" value="Unassembled WGS sequence"/>
</dbReference>
<comment type="caution">
    <text evidence="1">The sequence shown here is derived from an EMBL/GenBank/DDBJ whole genome shotgun (WGS) entry which is preliminary data.</text>
</comment>
<accession>A0AAD7ZLA5</accession>
<dbReference type="AlphaFoldDB" id="A0AAD7ZLA5"/>
<organism evidence="1 2">
    <name type="scientific">Diploptera punctata</name>
    <name type="common">Pacific beetle cockroach</name>
    <dbReference type="NCBI Taxonomy" id="6984"/>
    <lineage>
        <taxon>Eukaryota</taxon>
        <taxon>Metazoa</taxon>
        <taxon>Ecdysozoa</taxon>
        <taxon>Arthropoda</taxon>
        <taxon>Hexapoda</taxon>
        <taxon>Insecta</taxon>
        <taxon>Pterygota</taxon>
        <taxon>Neoptera</taxon>
        <taxon>Polyneoptera</taxon>
        <taxon>Dictyoptera</taxon>
        <taxon>Blattodea</taxon>
        <taxon>Blaberoidea</taxon>
        <taxon>Blaberidae</taxon>
        <taxon>Diplopterinae</taxon>
        <taxon>Diploptera</taxon>
    </lineage>
</organism>
<keyword evidence="2" id="KW-1185">Reference proteome</keyword>
<gene>
    <name evidence="1" type="ORF">L9F63_022877</name>
</gene>
<evidence type="ECO:0000313" key="2">
    <source>
        <dbReference type="Proteomes" id="UP001233999"/>
    </source>
</evidence>
<protein>
    <submittedName>
        <fullName evidence="1">Uncharacterized protein</fullName>
    </submittedName>
</protein>
<proteinExistence type="predicted"/>
<reference evidence="1" key="1">
    <citation type="journal article" date="2023" name="IScience">
        <title>Live-bearing cockroach genome reveals convergent evolutionary mechanisms linked to viviparity in insects and beyond.</title>
        <authorList>
            <person name="Fouks B."/>
            <person name="Harrison M.C."/>
            <person name="Mikhailova A.A."/>
            <person name="Marchal E."/>
            <person name="English S."/>
            <person name="Carruthers M."/>
            <person name="Jennings E.C."/>
            <person name="Chiamaka E.L."/>
            <person name="Frigard R.A."/>
            <person name="Pippel M."/>
            <person name="Attardo G.M."/>
            <person name="Benoit J.B."/>
            <person name="Bornberg-Bauer E."/>
            <person name="Tobe S.S."/>
        </authorList>
    </citation>
    <scope>NUCLEOTIDE SEQUENCE</scope>
    <source>
        <strain evidence="1">Stay&amp;Tobe</strain>
    </source>
</reference>